<dbReference type="InterPro" id="IPR048519">
    <property type="entry name" value="Gfd2/YDR514C-like_C"/>
</dbReference>
<dbReference type="EMBL" id="KV722334">
    <property type="protein sequence ID" value="OCH95719.1"/>
    <property type="molecule type" value="Genomic_DNA"/>
</dbReference>
<dbReference type="InterPro" id="IPR036397">
    <property type="entry name" value="RNaseH_sf"/>
</dbReference>
<evidence type="ECO:0000256" key="1">
    <source>
        <dbReference type="SAM" id="MobiDB-lite"/>
    </source>
</evidence>
<evidence type="ECO:0000259" key="2">
    <source>
        <dbReference type="Pfam" id="PF21762"/>
    </source>
</evidence>
<sequence>MTDFQLVDPRGWECDLQSVYAAYMGHFQVHSIPWHERSWGIFFESFEAFLTFQWPVITVTDCDTGRAHIVIRMGSIGAFLKMIKTRFGETLSMVDNILRVSPFETSQRHLRTISDYAGYKKLHATLPAAVLAALKVRVRNGEPRAIQEIWEARDKTFLAIDFEWSERNSSTCLEWGYAAVRCGHLETLGTWPPDPESHYRRGHYIVAEYVDKIQNKYCPNFPWAYAYGESQVLPRAKLPLLIQATISSLLSPDSETVANNLVLVAHGISGDLKRLEEMKIKIPHNVLMIDTAIYEQKLFNTGQRGAMQDLSGKPRDQRSILSLMNLLKSLGVDIQCTMHNSGNDAMMSLLALQLLLDPANTRVPTSKGANGRVGRSPNWNPAGVPSIAFMPTSSMAHQLGIIPSYSPSISSRRSPDEYLDQEFGVANKGLGFPSLNDGSRRSSPLLAQHEGRTRLRVSSGGSPHDLVNRMSGLAVKNGPYTP</sequence>
<accession>A0A8E2DTL5</accession>
<evidence type="ECO:0000313" key="3">
    <source>
        <dbReference type="EMBL" id="OCH95719.1"/>
    </source>
</evidence>
<dbReference type="Gene3D" id="3.30.420.10">
    <property type="entry name" value="Ribonuclease H-like superfamily/Ribonuclease H"/>
    <property type="match status" value="1"/>
</dbReference>
<dbReference type="InterPro" id="IPR012337">
    <property type="entry name" value="RNaseH-like_sf"/>
</dbReference>
<organism evidence="3 4">
    <name type="scientific">Obba rivulosa</name>
    <dbReference type="NCBI Taxonomy" id="1052685"/>
    <lineage>
        <taxon>Eukaryota</taxon>
        <taxon>Fungi</taxon>
        <taxon>Dikarya</taxon>
        <taxon>Basidiomycota</taxon>
        <taxon>Agaricomycotina</taxon>
        <taxon>Agaricomycetes</taxon>
        <taxon>Polyporales</taxon>
        <taxon>Gelatoporiaceae</taxon>
        <taxon>Obba</taxon>
    </lineage>
</organism>
<dbReference type="PANTHER" id="PTHR28083:SF1">
    <property type="entry name" value="GOOD FOR FULL DBP5 ACTIVITY PROTEIN 2"/>
    <property type="match status" value="1"/>
</dbReference>
<keyword evidence="4" id="KW-1185">Reference proteome</keyword>
<gene>
    <name evidence="3" type="ORF">OBBRIDRAFT_871309</name>
</gene>
<feature type="region of interest" description="Disordered" evidence="1">
    <location>
        <begin position="434"/>
        <end position="482"/>
    </location>
</feature>
<dbReference type="OrthoDB" id="5953249at2759"/>
<name>A0A8E2DTL5_9APHY</name>
<dbReference type="Pfam" id="PF21762">
    <property type="entry name" value="DEDDh_C"/>
    <property type="match status" value="1"/>
</dbReference>
<proteinExistence type="predicted"/>
<dbReference type="InterPro" id="IPR040151">
    <property type="entry name" value="Gfd2/YDR514C-like"/>
</dbReference>
<dbReference type="Proteomes" id="UP000250043">
    <property type="component" value="Unassembled WGS sequence"/>
</dbReference>
<evidence type="ECO:0000313" key="4">
    <source>
        <dbReference type="Proteomes" id="UP000250043"/>
    </source>
</evidence>
<dbReference type="GO" id="GO:0005634">
    <property type="term" value="C:nucleus"/>
    <property type="evidence" value="ECO:0007669"/>
    <property type="project" value="TreeGrafter"/>
</dbReference>
<dbReference type="AlphaFoldDB" id="A0A8E2DTL5"/>
<dbReference type="SUPFAM" id="SSF53098">
    <property type="entry name" value="Ribonuclease H-like"/>
    <property type="match status" value="1"/>
</dbReference>
<protein>
    <recommendedName>
        <fullName evidence="2">Gfd2/YDR514C-like C-terminal domain-containing protein</fullName>
    </recommendedName>
</protein>
<reference evidence="3 4" key="1">
    <citation type="submission" date="2016-07" db="EMBL/GenBank/DDBJ databases">
        <title>Draft genome of the white-rot fungus Obba rivulosa 3A-2.</title>
        <authorList>
            <consortium name="DOE Joint Genome Institute"/>
            <person name="Miettinen O."/>
            <person name="Riley R."/>
            <person name="Acob R."/>
            <person name="Barry K."/>
            <person name="Cullen D."/>
            <person name="De Vries R."/>
            <person name="Hainaut M."/>
            <person name="Hatakka A."/>
            <person name="Henrissat B."/>
            <person name="Hilden K."/>
            <person name="Kuo R."/>
            <person name="Labutti K."/>
            <person name="Lipzen A."/>
            <person name="Makela M.R."/>
            <person name="Sandor L."/>
            <person name="Spatafora J.W."/>
            <person name="Grigoriev I.V."/>
            <person name="Hibbett D.S."/>
        </authorList>
    </citation>
    <scope>NUCLEOTIDE SEQUENCE [LARGE SCALE GENOMIC DNA]</scope>
    <source>
        <strain evidence="3 4">3A-2</strain>
    </source>
</reference>
<feature type="domain" description="Gfd2/YDR514C-like C-terminal" evidence="2">
    <location>
        <begin position="156"/>
        <end position="352"/>
    </location>
</feature>
<dbReference type="PANTHER" id="PTHR28083">
    <property type="entry name" value="GOOD FOR FULL DBP5 ACTIVITY PROTEIN 2"/>
    <property type="match status" value="1"/>
</dbReference>
<dbReference type="GO" id="GO:0003676">
    <property type="term" value="F:nucleic acid binding"/>
    <property type="evidence" value="ECO:0007669"/>
    <property type="project" value="InterPro"/>
</dbReference>